<dbReference type="InterPro" id="IPR016181">
    <property type="entry name" value="Acyl_CoA_acyltransferase"/>
</dbReference>
<dbReference type="PIRSF" id="PIRSF005751">
    <property type="entry name" value="Acet_citr_lig"/>
    <property type="match status" value="1"/>
</dbReference>
<dbReference type="InterPro" id="IPR004821">
    <property type="entry name" value="Cyt_trans-like"/>
</dbReference>
<evidence type="ECO:0000256" key="2">
    <source>
        <dbReference type="ARBA" id="ARBA00022840"/>
    </source>
</evidence>
<keyword evidence="3 5" id="KW-0436">Ligase</keyword>
<feature type="domain" description="Citrate lyase ligase C-terminal" evidence="4">
    <location>
        <begin position="147"/>
        <end position="328"/>
    </location>
</feature>
<evidence type="ECO:0000256" key="3">
    <source>
        <dbReference type="PIRNR" id="PIRNR005751"/>
    </source>
</evidence>
<comment type="function">
    <text evidence="3">Acetylation of prosthetic group (2-(5''-phosphoribosyl)-3'-dephosphocoenzyme-A) of the gamma subunit of citrate lyase.</text>
</comment>
<gene>
    <name evidence="5" type="ORF">QOZ93_001790</name>
</gene>
<dbReference type="InterPro" id="IPR013166">
    <property type="entry name" value="Citrate_lyase_ligase_C"/>
</dbReference>
<dbReference type="EMBL" id="JAUSWN010000014">
    <property type="protein sequence ID" value="MDQ0480046.1"/>
    <property type="molecule type" value="Genomic_DNA"/>
</dbReference>
<dbReference type="SMART" id="SM00764">
    <property type="entry name" value="Citrate_ly_lig"/>
    <property type="match status" value="1"/>
</dbReference>
<evidence type="ECO:0000259" key="4">
    <source>
        <dbReference type="SMART" id="SM00764"/>
    </source>
</evidence>
<evidence type="ECO:0000256" key="1">
    <source>
        <dbReference type="ARBA" id="ARBA00022741"/>
    </source>
</evidence>
<evidence type="ECO:0000313" key="5">
    <source>
        <dbReference type="EMBL" id="MDQ0480046.1"/>
    </source>
</evidence>
<dbReference type="Gene3D" id="3.40.50.620">
    <property type="entry name" value="HUPs"/>
    <property type="match status" value="1"/>
</dbReference>
<keyword evidence="1 3" id="KW-0547">Nucleotide-binding</keyword>
<keyword evidence="6" id="KW-1185">Reference proteome</keyword>
<protein>
    <recommendedName>
        <fullName evidence="3">[Citrate [pro-3S]-lyase] ligase</fullName>
        <ecNumber evidence="3">6.2.1.22</ecNumber>
    </recommendedName>
</protein>
<dbReference type="PANTHER" id="PTHR40599:SF1">
    <property type="entry name" value="[CITRATE [PRO-3S]-LYASE] LIGASE"/>
    <property type="match status" value="1"/>
</dbReference>
<dbReference type="Pfam" id="PF08218">
    <property type="entry name" value="Citrate_ly_lig"/>
    <property type="match status" value="1"/>
</dbReference>
<comment type="caution">
    <text evidence="5">The sequence shown here is derived from an EMBL/GenBank/DDBJ whole genome shotgun (WGS) entry which is preliminary data.</text>
</comment>
<dbReference type="EC" id="6.2.1.22" evidence="3"/>
<dbReference type="NCBIfam" id="TIGR00125">
    <property type="entry name" value="cyt_tran_rel"/>
    <property type="match status" value="1"/>
</dbReference>
<dbReference type="NCBIfam" id="TIGR00124">
    <property type="entry name" value="cit_ly_ligase"/>
    <property type="match status" value="1"/>
</dbReference>
<comment type="catalytic activity">
    <reaction evidence="3">
        <text>holo-[citrate lyase ACP] + acetate + ATP = acetyl-[citrate lyase ACP] + AMP + diphosphate</text>
        <dbReference type="Rhea" id="RHEA:23788"/>
        <dbReference type="Rhea" id="RHEA-COMP:10158"/>
        <dbReference type="Rhea" id="RHEA-COMP:13710"/>
        <dbReference type="ChEBI" id="CHEBI:30089"/>
        <dbReference type="ChEBI" id="CHEBI:30616"/>
        <dbReference type="ChEBI" id="CHEBI:33019"/>
        <dbReference type="ChEBI" id="CHEBI:82683"/>
        <dbReference type="ChEBI" id="CHEBI:137976"/>
        <dbReference type="ChEBI" id="CHEBI:456215"/>
        <dbReference type="EC" id="6.2.1.22"/>
    </reaction>
</comment>
<sequence>MYEFCIEKVNLNNQEDVLEVKKFLSFFSLDLDKNIDYTLVIRQGEEIKGTCSKSGNVLKCFAISNELRGEGLSEKLITALNDKLFDEGIYHSFIFTKPENIPIFTGLNYKLVEQVNKVALLESGIYNIDKYLEKISQKYLLTEKKERASIVMNCNPFTLGHRYLIEQAAKESEEVLIFIVQEEKSLFPFKVRYNLVREGVKDLKNVKVIEGGEYIISSATFPTYFLREKNDILNAYTDLDSKIFLRYYCSKFNIVKRFVGEEPFCKVTEFYNKTLKENFKKFNKKLIIIERKAEDGEKISASRVRELLKQGRLKDTKNLLPMVTFKFLCSEEGKKIIEKIKDSNSLH</sequence>
<dbReference type="Proteomes" id="UP001224418">
    <property type="component" value="Unassembled WGS sequence"/>
</dbReference>
<dbReference type="InterPro" id="IPR014729">
    <property type="entry name" value="Rossmann-like_a/b/a_fold"/>
</dbReference>
<dbReference type="InterPro" id="IPR005216">
    <property type="entry name" value="Citrate_lyase_ligase"/>
</dbReference>
<name>A0ABU0JSG7_HATLI</name>
<dbReference type="SUPFAM" id="SSF52374">
    <property type="entry name" value="Nucleotidylyl transferase"/>
    <property type="match status" value="1"/>
</dbReference>
<accession>A0ABU0JSG7</accession>
<dbReference type="SUPFAM" id="SSF55729">
    <property type="entry name" value="Acyl-CoA N-acyltransferases (Nat)"/>
    <property type="match status" value="1"/>
</dbReference>
<keyword evidence="2 3" id="KW-0067">ATP-binding</keyword>
<proteinExistence type="predicted"/>
<evidence type="ECO:0000313" key="6">
    <source>
        <dbReference type="Proteomes" id="UP001224418"/>
    </source>
</evidence>
<organism evidence="5 6">
    <name type="scientific">Hathewaya limosa</name>
    <name type="common">Clostridium limosum</name>
    <dbReference type="NCBI Taxonomy" id="1536"/>
    <lineage>
        <taxon>Bacteria</taxon>
        <taxon>Bacillati</taxon>
        <taxon>Bacillota</taxon>
        <taxon>Clostridia</taxon>
        <taxon>Eubacteriales</taxon>
        <taxon>Clostridiaceae</taxon>
        <taxon>Hathewaya</taxon>
    </lineage>
</organism>
<dbReference type="RefSeq" id="WP_307355955.1">
    <property type="nucleotide sequence ID" value="NZ_BAAACJ010000019.1"/>
</dbReference>
<dbReference type="PANTHER" id="PTHR40599">
    <property type="entry name" value="[CITRATE [PRO-3S]-LYASE] LIGASE"/>
    <property type="match status" value="1"/>
</dbReference>
<dbReference type="GO" id="GO:0008771">
    <property type="term" value="F:[citrate (pro-3S)-lyase] ligase activity"/>
    <property type="evidence" value="ECO:0007669"/>
    <property type="project" value="UniProtKB-EC"/>
</dbReference>
<reference evidence="5 6" key="1">
    <citation type="submission" date="2023-07" db="EMBL/GenBank/DDBJ databases">
        <title>Genomic Encyclopedia of Type Strains, Phase IV (KMG-IV): sequencing the most valuable type-strain genomes for metagenomic binning, comparative biology and taxonomic classification.</title>
        <authorList>
            <person name="Goeker M."/>
        </authorList>
    </citation>
    <scope>NUCLEOTIDE SEQUENCE [LARGE SCALE GENOMIC DNA]</scope>
    <source>
        <strain evidence="5 6">DSM 1400</strain>
    </source>
</reference>